<evidence type="ECO:0000313" key="2">
    <source>
        <dbReference type="Proteomes" id="UP000003505"/>
    </source>
</evidence>
<dbReference type="EMBL" id="ACKP02000019">
    <property type="protein sequence ID" value="EEX77376.1"/>
    <property type="molecule type" value="Genomic_DNA"/>
</dbReference>
<proteinExistence type="predicted"/>
<dbReference type="Proteomes" id="UP000003505">
    <property type="component" value="Unassembled WGS sequence"/>
</dbReference>
<comment type="caution">
    <text evidence="1">The sequence shown here is derived from an EMBL/GenBank/DDBJ whole genome shotgun (WGS) entry which is preliminary data.</text>
</comment>
<accession>C9LUW0</accession>
<reference evidence="1 2" key="1">
    <citation type="submission" date="2009-09" db="EMBL/GenBank/DDBJ databases">
        <authorList>
            <person name="Weinstock G."/>
            <person name="Sodergren E."/>
            <person name="Clifton S."/>
            <person name="Fulton L."/>
            <person name="Fulton B."/>
            <person name="Courtney L."/>
            <person name="Fronick C."/>
            <person name="Harrison M."/>
            <person name="Strong C."/>
            <person name="Farmer C."/>
            <person name="Delahaunty K."/>
            <person name="Markovic C."/>
            <person name="Hall O."/>
            <person name="Minx P."/>
            <person name="Tomlinson C."/>
            <person name="Mitreva M."/>
            <person name="Nelson J."/>
            <person name="Hou S."/>
            <person name="Wollam A."/>
            <person name="Pepin K.H."/>
            <person name="Johnson M."/>
            <person name="Bhonagiri V."/>
            <person name="Nash W.E."/>
            <person name="Warren W."/>
            <person name="Chinwalla A."/>
            <person name="Mardis E.R."/>
            <person name="Wilson R.K."/>
        </authorList>
    </citation>
    <scope>NUCLEOTIDE SEQUENCE [LARGE SCALE GENOMIC DNA]</scope>
    <source>
        <strain evidence="2">ATCC 35185 / DSM 20758 / VPI D19B-28</strain>
    </source>
</reference>
<sequence length="53" mass="6438">MREPCGIIKEDRKYRDFHGFAILLNVKRQIFPSIRLYDRINISNSSDRREKIE</sequence>
<evidence type="ECO:0000313" key="1">
    <source>
        <dbReference type="EMBL" id="EEX77376.1"/>
    </source>
</evidence>
<gene>
    <name evidence="1" type="ORF">SELSPUOL_01250</name>
</gene>
<organism evidence="1 2">
    <name type="scientific">Selenomonas sputigena (strain ATCC 35185 / DSM 20758 / CCUG 44933 / VPI D19B-28)</name>
    <dbReference type="NCBI Taxonomy" id="546271"/>
    <lineage>
        <taxon>Bacteria</taxon>
        <taxon>Bacillati</taxon>
        <taxon>Bacillota</taxon>
        <taxon>Negativicutes</taxon>
        <taxon>Selenomonadales</taxon>
        <taxon>Selenomonadaceae</taxon>
        <taxon>Selenomonas</taxon>
    </lineage>
</organism>
<dbReference type="AlphaFoldDB" id="C9LUW0"/>
<protein>
    <submittedName>
        <fullName evidence="1">Uncharacterized protein</fullName>
    </submittedName>
</protein>
<name>C9LUW0_SELS3</name>